<gene>
    <name evidence="2" type="ORF">GPUN_2884</name>
</gene>
<reference evidence="2 3" key="2">
    <citation type="journal article" date="2017" name="Antonie Van Leeuwenhoek">
        <title>Rhizobium rhizosphaerae sp. nov., a novel species isolated from rice rhizosphere.</title>
        <authorList>
            <person name="Zhao J.J."/>
            <person name="Zhang J."/>
            <person name="Zhang R.J."/>
            <person name="Zhang C.W."/>
            <person name="Yin H.Q."/>
            <person name="Zhang X.X."/>
        </authorList>
    </citation>
    <scope>NUCLEOTIDE SEQUENCE [LARGE SCALE GENOMIC DNA]</scope>
    <source>
        <strain evidence="2 3">ACAM 611</strain>
    </source>
</reference>
<proteinExistence type="predicted"/>
<comment type="caution">
    <text evidence="2">The sequence shown here is derived from an EMBL/GenBank/DDBJ whole genome shotgun (WGS) entry which is preliminary data.</text>
</comment>
<dbReference type="OrthoDB" id="6232895at2"/>
<dbReference type="Proteomes" id="UP000053586">
    <property type="component" value="Unassembled WGS sequence"/>
</dbReference>
<feature type="chain" id="PRO_5003598216" evidence="1">
    <location>
        <begin position="21"/>
        <end position="495"/>
    </location>
</feature>
<sequence>MLKKTLIATAITLASFGSLAAVVVITPSPISIEGAAGAATIGSPNVVVTLQAGYAVGDLLTFTVTGASLNTATPTLTHSNITRTAVADTPTAGAGGATQADVDAAAAGFPSRIIELGDVVTGITQTLGGDLTAGVLSRTATSVTFRVTAVTNNTTGTRLTLGGLELTTASTIDAVGNISVAYSAQTNTGTAIDNTGTLTDVSHTVANQFTATTTGLLDAVVDVEFARQQFVGNTNVLRNTDILVVTPVTNVDLAGGPLNAAYTGSTITIAGNFSWMDTDTTPGVSAAELAAAFNVNVSANDTMVRTINATGDLITVVISDEAGGVVGVPTMTFTNLGAGVGRAVLPTSTYTVNTTLRYTTAAAAPATVTLQTNAAAGEWTLNGAQALYNYVAVGYAGLQNTLTLSNSGTRSGAVVLEAFDEAGNTYGPVTLANELAPTSNMKISGDDIIESLNVPAGTKLSVGVIVNAPAEAIDFSGFTQVVGTGRQLMNVVVQD</sequence>
<dbReference type="EMBL" id="BAET01000033">
    <property type="protein sequence ID" value="GAB56998.1"/>
    <property type="molecule type" value="Genomic_DNA"/>
</dbReference>
<dbReference type="AlphaFoldDB" id="H5TF71"/>
<keyword evidence="1" id="KW-0732">Signal</keyword>
<dbReference type="CDD" id="cd22554">
    <property type="entry name" value="Slr4-like"/>
    <property type="match status" value="1"/>
</dbReference>
<evidence type="ECO:0000313" key="3">
    <source>
        <dbReference type="Proteomes" id="UP000053586"/>
    </source>
</evidence>
<evidence type="ECO:0000256" key="1">
    <source>
        <dbReference type="SAM" id="SignalP"/>
    </source>
</evidence>
<keyword evidence="3" id="KW-1185">Reference proteome</keyword>
<protein>
    <submittedName>
        <fullName evidence="2">Uncharacterized protein</fullName>
    </submittedName>
</protein>
<reference evidence="2 3" key="1">
    <citation type="journal article" date="2012" name="J. Bacteriol.">
        <title>Genome sequence of proteorhodopsin-containing sea ice bacterium Glaciecola punicea ACAM 611T.</title>
        <authorList>
            <person name="Qin Q.-L."/>
            <person name="Xie B.-B."/>
            <person name="Shu Y.-L."/>
            <person name="Rong J.-C."/>
            <person name="Zhao D.-L."/>
            <person name="Zhang X.-Y."/>
            <person name="Chen X.-L."/>
            <person name="Zhou B.-C."/>
            <person name="Zhanga Y.-Z."/>
        </authorList>
    </citation>
    <scope>NUCLEOTIDE SEQUENCE [LARGE SCALE GENOMIC DNA]</scope>
    <source>
        <strain evidence="2 3">ACAM 611</strain>
    </source>
</reference>
<evidence type="ECO:0000313" key="2">
    <source>
        <dbReference type="EMBL" id="GAB56998.1"/>
    </source>
</evidence>
<dbReference type="Pfam" id="PF19526">
    <property type="entry name" value="Slr4"/>
    <property type="match status" value="1"/>
</dbReference>
<organism evidence="2 3">
    <name type="scientific">Glaciecola punicea ACAM 611</name>
    <dbReference type="NCBI Taxonomy" id="1121923"/>
    <lineage>
        <taxon>Bacteria</taxon>
        <taxon>Pseudomonadati</taxon>
        <taxon>Pseudomonadota</taxon>
        <taxon>Gammaproteobacteria</taxon>
        <taxon>Alteromonadales</taxon>
        <taxon>Alteromonadaceae</taxon>
        <taxon>Glaciecola</taxon>
    </lineage>
</organism>
<feature type="signal peptide" evidence="1">
    <location>
        <begin position="1"/>
        <end position="20"/>
    </location>
</feature>
<dbReference type="RefSeq" id="WP_006007718.1">
    <property type="nucleotide sequence ID" value="NZ_BAET01000033.1"/>
</dbReference>
<accession>H5TF71</accession>
<dbReference type="InterPro" id="IPR045689">
    <property type="entry name" value="Slr4"/>
</dbReference>
<name>H5TF71_9ALTE</name>
<dbReference type="eggNOG" id="ENOG50335IP">
    <property type="taxonomic scope" value="Bacteria"/>
</dbReference>